<keyword evidence="3" id="KW-0964">Secreted</keyword>
<dbReference type="Gene3D" id="1.20.1330.10">
    <property type="entry name" value="f41 fragment of flagellin, N-terminal domain"/>
    <property type="match status" value="1"/>
</dbReference>
<dbReference type="GO" id="GO:0009288">
    <property type="term" value="C:bacterial-type flagellum"/>
    <property type="evidence" value="ECO:0007669"/>
    <property type="project" value="UniProtKB-SubCell"/>
</dbReference>
<keyword evidence="2 3" id="KW-0975">Bacterial flagellum</keyword>
<comment type="subcellular location">
    <subcellularLocation>
        <location evidence="3">Secreted</location>
    </subcellularLocation>
    <subcellularLocation>
        <location evidence="3">Bacterial flagellum</location>
    </subcellularLocation>
</comment>
<proteinExistence type="inferred from homology"/>
<dbReference type="SUPFAM" id="SSF64518">
    <property type="entry name" value="Phase 1 flagellin"/>
    <property type="match status" value="1"/>
</dbReference>
<comment type="function">
    <text evidence="3">Flagellin is the subunit protein which polymerizes to form the filaments of bacterial flagella.</text>
</comment>
<dbReference type="EMBL" id="CP018228">
    <property type="protein sequence ID" value="API50969.1"/>
    <property type="molecule type" value="Genomic_DNA"/>
</dbReference>
<evidence type="ECO:0000259" key="5">
    <source>
        <dbReference type="Pfam" id="PF00700"/>
    </source>
</evidence>
<keyword evidence="6" id="KW-0969">Cilium</keyword>
<dbReference type="GO" id="GO:0005198">
    <property type="term" value="F:structural molecule activity"/>
    <property type="evidence" value="ECO:0007669"/>
    <property type="project" value="UniProtKB-UniRule"/>
</dbReference>
<dbReference type="GO" id="GO:0005576">
    <property type="term" value="C:extracellular region"/>
    <property type="evidence" value="ECO:0007669"/>
    <property type="project" value="UniProtKB-SubCell"/>
</dbReference>
<sequence length="337" mass="36387">MEFSPVSIYQRVSVDAALYVLRDINRNMTATQNHITTGMRVAKASDNAVYWSIATTARTDNKAVSAIQDALGMAAATMGTAYTGVQSVIDVVSEIKAKLVAATEDGIDKNKINEEIKQLQEQLRSVSESATFNSDNWVVLTNDATPTQPRQIPASFIRNADGTISIGMLSYHIDNTPVGATTSKDARYLIDDRATGSGEYGVLTSAYFATELGAAQNYVLMTSKNGTTTGQVVISLTSSTTKGQIGQMISVVDAALTQLTTVGSAFGALERRINLQNDFATKLHDNITAGIGRLVDADMEEESSRLRALQTQQQLGLQSLNIANATYDTMRQLFQNF</sequence>
<feature type="domain" description="Flagellin N-terminal" evidence="4">
    <location>
        <begin position="19"/>
        <end position="137"/>
    </location>
</feature>
<evidence type="ECO:0000256" key="1">
    <source>
        <dbReference type="ARBA" id="ARBA00005709"/>
    </source>
</evidence>
<dbReference type="InterPro" id="IPR001029">
    <property type="entry name" value="Flagellin_N"/>
</dbReference>
<dbReference type="PANTHER" id="PTHR42792">
    <property type="entry name" value="FLAGELLIN"/>
    <property type="match status" value="1"/>
</dbReference>
<accession>A0A1L3Z5N6</accession>
<feature type="domain" description="Flagellin C-terminal" evidence="5">
    <location>
        <begin position="249"/>
        <end position="326"/>
    </location>
</feature>
<evidence type="ECO:0000256" key="2">
    <source>
        <dbReference type="ARBA" id="ARBA00023143"/>
    </source>
</evidence>
<gene>
    <name evidence="6" type="ORF">BMW22_04315</name>
</gene>
<dbReference type="InterPro" id="IPR046358">
    <property type="entry name" value="Flagellin_C"/>
</dbReference>
<dbReference type="InterPro" id="IPR001492">
    <property type="entry name" value="Flagellin"/>
</dbReference>
<name>A0A1L3Z5N6_RHILE</name>
<evidence type="ECO:0000313" key="6">
    <source>
        <dbReference type="EMBL" id="API50969.1"/>
    </source>
</evidence>
<dbReference type="Pfam" id="PF00700">
    <property type="entry name" value="Flagellin_C"/>
    <property type="match status" value="1"/>
</dbReference>
<keyword evidence="6" id="KW-0966">Cell projection</keyword>
<reference evidence="6 7" key="1">
    <citation type="submission" date="2016-11" db="EMBL/GenBank/DDBJ databases">
        <title>Rhizobium leguminosarum bv. viciae strain Vaf12 isolated from Vavilovia formosa root nodules from Russia, Dagestan.</title>
        <authorList>
            <person name="Kimeklis A."/>
        </authorList>
    </citation>
    <scope>NUCLEOTIDE SEQUENCE [LARGE SCALE GENOMIC DNA]</scope>
    <source>
        <strain evidence="6 7">Vaf-108</strain>
    </source>
</reference>
<protein>
    <recommendedName>
        <fullName evidence="3">Flagellin</fullName>
    </recommendedName>
</protein>
<evidence type="ECO:0000256" key="3">
    <source>
        <dbReference type="RuleBase" id="RU362073"/>
    </source>
</evidence>
<evidence type="ECO:0000313" key="7">
    <source>
        <dbReference type="Proteomes" id="UP000183050"/>
    </source>
</evidence>
<organism evidence="6 7">
    <name type="scientific">Rhizobium leguminosarum</name>
    <dbReference type="NCBI Taxonomy" id="384"/>
    <lineage>
        <taxon>Bacteria</taxon>
        <taxon>Pseudomonadati</taxon>
        <taxon>Pseudomonadota</taxon>
        <taxon>Alphaproteobacteria</taxon>
        <taxon>Hyphomicrobiales</taxon>
        <taxon>Rhizobiaceae</taxon>
        <taxon>Rhizobium/Agrobacterium group</taxon>
        <taxon>Rhizobium</taxon>
    </lineage>
</organism>
<comment type="similarity">
    <text evidence="1 3">Belongs to the bacterial flagellin family.</text>
</comment>
<dbReference type="Proteomes" id="UP000183050">
    <property type="component" value="Chromosome"/>
</dbReference>
<keyword evidence="6" id="KW-0282">Flagellum</keyword>
<dbReference type="PANTHER" id="PTHR42792:SF2">
    <property type="entry name" value="FLAGELLIN"/>
    <property type="match status" value="1"/>
</dbReference>
<evidence type="ECO:0000259" key="4">
    <source>
        <dbReference type="Pfam" id="PF00669"/>
    </source>
</evidence>
<dbReference type="Pfam" id="PF00669">
    <property type="entry name" value="Flagellin_N"/>
    <property type="match status" value="1"/>
</dbReference>
<dbReference type="AlphaFoldDB" id="A0A1L3Z5N6"/>